<dbReference type="EMBL" id="JABANP010000091">
    <property type="protein sequence ID" value="KAF4690845.1"/>
    <property type="molecule type" value="Genomic_DNA"/>
</dbReference>
<dbReference type="InterPro" id="IPR038884">
    <property type="entry name" value="CFAP61"/>
</dbReference>
<evidence type="ECO:0000256" key="1">
    <source>
        <dbReference type="SAM" id="MobiDB-lite"/>
    </source>
</evidence>
<dbReference type="OrthoDB" id="441013at2759"/>
<dbReference type="InterPro" id="IPR032151">
    <property type="entry name" value="CFAP61_N"/>
</dbReference>
<comment type="caution">
    <text evidence="4">The sequence shown here is derived from an EMBL/GenBank/DDBJ whole genome shotgun (WGS) entry which is preliminary data.</text>
</comment>
<reference evidence="4 5" key="1">
    <citation type="submission" date="2020-04" db="EMBL/GenBank/DDBJ databases">
        <title>Perkinsus olseni comparative genomics.</title>
        <authorList>
            <person name="Bogema D.R."/>
        </authorList>
    </citation>
    <scope>NUCLEOTIDE SEQUENCE [LARGE SCALE GENOMIC DNA]</scope>
    <source>
        <strain evidence="4">00978-12</strain>
    </source>
</reference>
<dbReference type="PANTHER" id="PTHR21178">
    <property type="entry name" value="CILIA- AND FLAGELLA-ASSOCIATED PROTEIN 61"/>
    <property type="match status" value="1"/>
</dbReference>
<name>A0A7J6P427_PEROL</name>
<dbReference type="InterPro" id="IPR036188">
    <property type="entry name" value="FAD/NAD-bd_sf"/>
</dbReference>
<evidence type="ECO:0008006" key="6">
    <source>
        <dbReference type="Google" id="ProtNLM"/>
    </source>
</evidence>
<feature type="compositionally biased region" description="Polar residues" evidence="1">
    <location>
        <begin position="1298"/>
        <end position="1309"/>
    </location>
</feature>
<gene>
    <name evidence="4" type="ORF">FOZ60_016817</name>
</gene>
<feature type="domain" description="Cilia- and flagella-associated protein 61 N-terminal" evidence="2">
    <location>
        <begin position="47"/>
        <end position="299"/>
    </location>
</feature>
<organism evidence="4 5">
    <name type="scientific">Perkinsus olseni</name>
    <name type="common">Perkinsus atlanticus</name>
    <dbReference type="NCBI Taxonomy" id="32597"/>
    <lineage>
        <taxon>Eukaryota</taxon>
        <taxon>Sar</taxon>
        <taxon>Alveolata</taxon>
        <taxon>Perkinsozoa</taxon>
        <taxon>Perkinsea</taxon>
        <taxon>Perkinsida</taxon>
        <taxon>Perkinsidae</taxon>
        <taxon>Perkinsus</taxon>
    </lineage>
</organism>
<evidence type="ECO:0000313" key="5">
    <source>
        <dbReference type="Proteomes" id="UP000541610"/>
    </source>
</evidence>
<protein>
    <recommendedName>
        <fullName evidence="6">Cilia- and flagella-associated protein 61 N-terminal domain-containing protein</fullName>
    </recommendedName>
</protein>
<sequence>MKGSSIDAQRDIHLTFNSAATREQTGEYRLSHPSWNRSTVVKDRHCSLSIVVEDENLSIVGFAVLDNYPAILEGKSEVASDGRGLTVQQEAASMIENDAEPSLVYHQWSLVTETHRIYQYNSLWFKCFISHSGKESRVLRQSCQWILAAYPEINHLLLYVGKDLAIETLTFGLRPFLGLFEEIQGLEDEGILSSSQCSIYHCPRERAFPPLIIRPATVEDHDDLVEVFDAQSDVVTDTYGEFFLAELIAAQDESHKSLVAQPRDSSGKAVGLMCVTTEVDVNVLVKCFHLEDYDFLLKPKFADVARASISGPCNGGTRRSSAGFGPATERSVGDRLQFTLELLDLDVVCEALVADSLGDDSTAEVEVAKFISAAVSALEDATVGDESDGADRVLTSAESQEALEGLFNQQLYIHALPSPSHRSAIRHTKPMQHTMAEHGDQENSENSEENQEVGIISSVPGERRVTLDQISAALAENGLEVDSTVMAMVLTFWGGLPSPQDELTLEALDGAIMYAWPALSHLDPKKILSSGISATLPSCLSAKDVFCISMFCLDAQYQRQSADFLVPAFSMSTNIVAVLRFPDKNYCILTQPHDTPQSNFLSSMFTQVSPKIATTFHHVLRYERDEITVVVVLLDGQAASILGVEMVTDADREADPIDTLRYCYDIDQYLTPAVYKRPNCCCRLTHWSVSPLLRGQTRRILHMANTALGTRLMCIATNNNGIGCNQSLTSSTALPGRCGILDEFIHVAPRRLPGLTTIKRAPPPSATFAQMDESDGPTARWEHREWIESESGKQERLLRDQATRIRYLEGTSHQGHEECESVKILTKSMILDCKCTVNARIVVVGASDAGLAALAALISMPKLHFTSLTLLAPGGISYFLDDELKTLSHHEASLSRLFKSQASEAGHPASLWQVRRLTATTGAFSPRELRRLMMDSRVRILDARMISLDRTAKTVSVAASTEDGSKAEAAGKLIEIPYDHLVLTTGLQDHALHSLSIRSMGVADLPLGFRHVNGCLSSADSSCDKVLGDGSILLKSLMWNPLSYVVIYGRALDSYCAIQGLLGRLVPPEKIVLVLPPRRSRDTIPDEDEVLPVDAFAEGDPVEEKIHDVLMSIGVRVHSNLTLTGVELDSRQRLCAVKVTGLAGEEDKSEEPQGPRGTPVSSLAVRHRCKSVPDTKITCRVLITADGHSVDPRIFSAICANQLVYDGRLIVDHLFRTTDKSIFAAGTLVTSKLSDRTDSWQLNASPLGFHQSLRQDGFSGREVGTRLAEAIVKCLDPERSTAEASGEVSFDGAENDVDPQSSAGQSDSSPLPAFSRPHVSTGLLPGLLHYYKLAIPGLEDYMKLASDTIVTDDLNVTSGTGHFCQIKVDKLGKISEFTYLGGEPLELQNLCGLLGMPVAYLNNMSKKCADGQVKAIIEYLEDNWAKALFHDRWVRIILSTACSPDAWPSLRVWLRDVAAECSESAGRFTDLTAALCGSEKQEVLNVIKAALENDSGSTVRDKGVTDDLILQLEERLPPSWEESLKGRLEEFLRSNGDHLPLNVGTTSFLEADQQQELLKPMLDHDRYAVTE</sequence>
<dbReference type="Pfam" id="PF16092">
    <property type="entry name" value="CFAP61_N"/>
    <property type="match status" value="1"/>
</dbReference>
<dbReference type="PANTHER" id="PTHR21178:SF8">
    <property type="entry name" value="CILIA- AND FLAGELLA-ASSOCIATED PROTEIN 61"/>
    <property type="match status" value="1"/>
</dbReference>
<dbReference type="Proteomes" id="UP000541610">
    <property type="component" value="Unassembled WGS sequence"/>
</dbReference>
<proteinExistence type="predicted"/>
<dbReference type="InterPro" id="IPR056299">
    <property type="entry name" value="CFAP61_dimer"/>
</dbReference>
<feature type="region of interest" description="Disordered" evidence="1">
    <location>
        <begin position="1283"/>
        <end position="1314"/>
    </location>
</feature>
<feature type="domain" description="CFAP61 dimerisation" evidence="3">
    <location>
        <begin position="1312"/>
        <end position="1428"/>
    </location>
</feature>
<evidence type="ECO:0000259" key="2">
    <source>
        <dbReference type="Pfam" id="PF16092"/>
    </source>
</evidence>
<evidence type="ECO:0000259" key="3">
    <source>
        <dbReference type="Pfam" id="PF23150"/>
    </source>
</evidence>
<dbReference type="Pfam" id="PF23150">
    <property type="entry name" value="CFAP61_dimer"/>
    <property type="match status" value="1"/>
</dbReference>
<evidence type="ECO:0000313" key="4">
    <source>
        <dbReference type="EMBL" id="KAF4690845.1"/>
    </source>
</evidence>
<accession>A0A7J6P427</accession>
<dbReference type="SUPFAM" id="SSF51905">
    <property type="entry name" value="FAD/NAD(P)-binding domain"/>
    <property type="match status" value="2"/>
</dbReference>